<evidence type="ECO:0000256" key="1">
    <source>
        <dbReference type="SAM" id="MobiDB-lite"/>
    </source>
</evidence>
<feature type="transmembrane region" description="Helical" evidence="2">
    <location>
        <begin position="115"/>
        <end position="133"/>
    </location>
</feature>
<keyword evidence="2" id="KW-1133">Transmembrane helix</keyword>
<keyword evidence="2" id="KW-0472">Membrane</keyword>
<dbReference type="Proteomes" id="UP000823894">
    <property type="component" value="Unassembled WGS sequence"/>
</dbReference>
<protein>
    <submittedName>
        <fullName evidence="3">Uncharacterized protein</fullName>
    </submittedName>
</protein>
<proteinExistence type="predicted"/>
<feature type="region of interest" description="Disordered" evidence="1">
    <location>
        <begin position="46"/>
        <end position="72"/>
    </location>
</feature>
<dbReference type="AlphaFoldDB" id="A0A9D2NV76"/>
<name>A0A9D2NV76_9FIRM</name>
<comment type="caution">
    <text evidence="3">The sequence shown here is derived from an EMBL/GenBank/DDBJ whole genome shotgun (WGS) entry which is preliminary data.</text>
</comment>
<evidence type="ECO:0000313" key="3">
    <source>
        <dbReference type="EMBL" id="HJC37458.1"/>
    </source>
</evidence>
<dbReference type="EMBL" id="DWWK01000001">
    <property type="protein sequence ID" value="HJC37458.1"/>
    <property type="molecule type" value="Genomic_DNA"/>
</dbReference>
<evidence type="ECO:0000313" key="4">
    <source>
        <dbReference type="Proteomes" id="UP000823894"/>
    </source>
</evidence>
<organism evidence="3 4">
    <name type="scientific">Candidatus Mediterraneibacter faecigallinarum</name>
    <dbReference type="NCBI Taxonomy" id="2838669"/>
    <lineage>
        <taxon>Bacteria</taxon>
        <taxon>Bacillati</taxon>
        <taxon>Bacillota</taxon>
        <taxon>Clostridia</taxon>
        <taxon>Lachnospirales</taxon>
        <taxon>Lachnospiraceae</taxon>
        <taxon>Mediterraneibacter</taxon>
    </lineage>
</organism>
<accession>A0A9D2NV76</accession>
<gene>
    <name evidence="3" type="ORF">H9757_00075</name>
</gene>
<feature type="compositionally biased region" description="Basic and acidic residues" evidence="1">
    <location>
        <begin position="47"/>
        <end position="62"/>
    </location>
</feature>
<evidence type="ECO:0000256" key="2">
    <source>
        <dbReference type="SAM" id="Phobius"/>
    </source>
</evidence>
<reference evidence="3" key="2">
    <citation type="submission" date="2021-04" db="EMBL/GenBank/DDBJ databases">
        <authorList>
            <person name="Gilroy R."/>
        </authorList>
    </citation>
    <scope>NUCLEOTIDE SEQUENCE</scope>
    <source>
        <strain evidence="3">ChiGjej1B1-1692</strain>
    </source>
</reference>
<keyword evidence="2" id="KW-0812">Transmembrane</keyword>
<sequence>MFGKQRCYLCGGKLENGRCTACGLDNAKNAQKKYRLNESSRTQAVKISDRQAKETSDAKAEKTAGTAGKMSGKTTVPKAEDFLKTEKNTAAKIQKAVRRAAAAERRPADVRAKRYVGWIIAVILIITAGMPLLTEIFDLSDQEDREVWSDMEDQDYVYDEYQFVTRELSESGEIYDALLGNGEYCVGVNLPEGSYTVELADGEGSLNVDDPENSIYLYQYFGYEEDYNEVTVLEDVRLYEGAVVSISGAVSLDFHSENAQTQAMSAETNPLTESVTLEADRTYTAGVDFPEGIYDISGSDWVTVEYSVYLGEIYEEDDLNYQWENIWFEEGQDTYRNAVLPAGAEITADGDGATLVPSPIIGSQDYDGYYDRYR</sequence>
<reference evidence="3" key="1">
    <citation type="journal article" date="2021" name="PeerJ">
        <title>Extensive microbial diversity within the chicken gut microbiome revealed by metagenomics and culture.</title>
        <authorList>
            <person name="Gilroy R."/>
            <person name="Ravi A."/>
            <person name="Getino M."/>
            <person name="Pursley I."/>
            <person name="Horton D.L."/>
            <person name="Alikhan N.F."/>
            <person name="Baker D."/>
            <person name="Gharbi K."/>
            <person name="Hall N."/>
            <person name="Watson M."/>
            <person name="Adriaenssens E.M."/>
            <person name="Foster-Nyarko E."/>
            <person name="Jarju S."/>
            <person name="Secka A."/>
            <person name="Antonio M."/>
            <person name="Oren A."/>
            <person name="Chaudhuri R.R."/>
            <person name="La Ragione R."/>
            <person name="Hildebrand F."/>
            <person name="Pallen M.J."/>
        </authorList>
    </citation>
    <scope>NUCLEOTIDE SEQUENCE</scope>
    <source>
        <strain evidence="3">ChiGjej1B1-1692</strain>
    </source>
</reference>